<proteinExistence type="predicted"/>
<organism evidence="1">
    <name type="scientific">Rhizophora mucronata</name>
    <name type="common">Asiatic mangrove</name>
    <dbReference type="NCBI Taxonomy" id="61149"/>
    <lineage>
        <taxon>Eukaryota</taxon>
        <taxon>Viridiplantae</taxon>
        <taxon>Streptophyta</taxon>
        <taxon>Embryophyta</taxon>
        <taxon>Tracheophyta</taxon>
        <taxon>Spermatophyta</taxon>
        <taxon>Magnoliopsida</taxon>
        <taxon>eudicotyledons</taxon>
        <taxon>Gunneridae</taxon>
        <taxon>Pentapetalae</taxon>
        <taxon>rosids</taxon>
        <taxon>fabids</taxon>
        <taxon>Malpighiales</taxon>
        <taxon>Rhizophoraceae</taxon>
        <taxon>Rhizophora</taxon>
    </lineage>
</organism>
<dbReference type="EMBL" id="GGEC01075983">
    <property type="protein sequence ID" value="MBX56467.1"/>
    <property type="molecule type" value="Transcribed_RNA"/>
</dbReference>
<dbReference type="AlphaFoldDB" id="A0A2P2PP07"/>
<accession>A0A2P2PP07</accession>
<reference evidence="1" key="1">
    <citation type="submission" date="2018-02" db="EMBL/GenBank/DDBJ databases">
        <title>Rhizophora mucronata_Transcriptome.</title>
        <authorList>
            <person name="Meera S.P."/>
            <person name="Sreeshan A."/>
            <person name="Augustine A."/>
        </authorList>
    </citation>
    <scope>NUCLEOTIDE SEQUENCE</scope>
    <source>
        <tissue evidence="1">Leaf</tissue>
    </source>
</reference>
<evidence type="ECO:0000313" key="1">
    <source>
        <dbReference type="EMBL" id="MBX56467.1"/>
    </source>
</evidence>
<protein>
    <submittedName>
        <fullName evidence="1">Uncharacterized protein</fullName>
    </submittedName>
</protein>
<sequence>MADLGVFLDLWGSIKNFQSRRLIFNPKVTDLVVHKNGLALIYYEHKTLSMWFISCA</sequence>
<name>A0A2P2PP07_RHIMU</name>